<dbReference type="AlphaFoldDB" id="A0A857J9F5"/>
<evidence type="ECO:0000313" key="1">
    <source>
        <dbReference type="EMBL" id="QHI99385.1"/>
    </source>
</evidence>
<dbReference type="KEGG" id="xyk:GT347_16205"/>
<protein>
    <submittedName>
        <fullName evidence="1">Uncharacterized protein</fullName>
    </submittedName>
</protein>
<dbReference type="RefSeq" id="WP_160553198.1">
    <property type="nucleotide sequence ID" value="NZ_CP047650.1"/>
</dbReference>
<dbReference type="EMBL" id="CP047650">
    <property type="protein sequence ID" value="QHI99385.1"/>
    <property type="molecule type" value="Genomic_DNA"/>
</dbReference>
<gene>
    <name evidence="1" type="ORF">GT347_16205</name>
</gene>
<keyword evidence="2" id="KW-1185">Reference proteome</keyword>
<organism evidence="1 2">
    <name type="scientific">Xylophilus rhododendri</name>
    <dbReference type="NCBI Taxonomy" id="2697032"/>
    <lineage>
        <taxon>Bacteria</taxon>
        <taxon>Pseudomonadati</taxon>
        <taxon>Pseudomonadota</taxon>
        <taxon>Betaproteobacteria</taxon>
        <taxon>Burkholderiales</taxon>
        <taxon>Xylophilus</taxon>
    </lineage>
</organism>
<reference evidence="1 2" key="1">
    <citation type="submission" date="2020-01" db="EMBL/GenBank/DDBJ databases">
        <title>Genome sequencing of strain KACC 21265.</title>
        <authorList>
            <person name="Heo J."/>
            <person name="Kim S.-J."/>
            <person name="Kim J.-S."/>
            <person name="Hong S.-B."/>
            <person name="Kwon S.-W."/>
        </authorList>
    </citation>
    <scope>NUCLEOTIDE SEQUENCE [LARGE SCALE GENOMIC DNA]</scope>
    <source>
        <strain evidence="1 2">KACC 21265</strain>
    </source>
</reference>
<sequence length="148" mass="16186">MAVRRIGHPIVRISARRTAMGGDVIGQAILYGGFIPDRRRGGKCLKRLAWRGGRFSLLFQDMMGGSPEMLFCCGDGGFSRGQNLLFPAVRQKLQLAPAIGVGDILGVKGRRKICRRLARVHLDIARPAGGDGNQGQRHGKFLDISVQY</sequence>
<accession>A0A857J9F5</accession>
<dbReference type="Proteomes" id="UP000464787">
    <property type="component" value="Chromosome"/>
</dbReference>
<proteinExistence type="predicted"/>
<name>A0A857J9F5_9BURK</name>
<evidence type="ECO:0000313" key="2">
    <source>
        <dbReference type="Proteomes" id="UP000464787"/>
    </source>
</evidence>